<dbReference type="InterPro" id="IPR036163">
    <property type="entry name" value="HMA_dom_sf"/>
</dbReference>
<dbReference type="PROSITE" id="PS50846">
    <property type="entry name" value="HMA_2"/>
    <property type="match status" value="1"/>
</dbReference>
<dbReference type="Pfam" id="PF00403">
    <property type="entry name" value="HMA"/>
    <property type="match status" value="1"/>
</dbReference>
<feature type="compositionally biased region" description="Basic and acidic residues" evidence="8">
    <location>
        <begin position="797"/>
        <end position="807"/>
    </location>
</feature>
<feature type="region of interest" description="Disordered" evidence="8">
    <location>
        <begin position="793"/>
        <end position="828"/>
    </location>
</feature>
<feature type="domain" description="HMA" evidence="10">
    <location>
        <begin position="4"/>
        <end position="68"/>
    </location>
</feature>
<evidence type="ECO:0000256" key="1">
    <source>
        <dbReference type="ARBA" id="ARBA00004651"/>
    </source>
</evidence>
<dbReference type="Pfam" id="PF00122">
    <property type="entry name" value="E1-E2_ATPase"/>
    <property type="match status" value="1"/>
</dbReference>
<keyword evidence="5" id="KW-1278">Translocase</keyword>
<feature type="transmembrane region" description="Helical" evidence="9">
    <location>
        <begin position="768"/>
        <end position="786"/>
    </location>
</feature>
<dbReference type="PANTHER" id="PTHR43520:SF8">
    <property type="entry name" value="P-TYPE CU(+) TRANSPORTER"/>
    <property type="match status" value="1"/>
</dbReference>
<keyword evidence="4" id="KW-0479">Metal-binding</keyword>
<dbReference type="InterPro" id="IPR059000">
    <property type="entry name" value="ATPase_P-type_domA"/>
</dbReference>
<proteinExistence type="inferred from homology"/>
<dbReference type="PRINTS" id="PR00120">
    <property type="entry name" value="HATPASE"/>
</dbReference>
<accession>A0ABY3Z7T2</accession>
<protein>
    <submittedName>
        <fullName evidence="11">Copper-exporting P-type ATPase A</fullName>
    </submittedName>
</protein>
<keyword evidence="12" id="KW-1185">Reference proteome</keyword>
<dbReference type="GeneID" id="66854784"/>
<dbReference type="Proteomes" id="UP000829494">
    <property type="component" value="Chromosome"/>
</dbReference>
<dbReference type="SUPFAM" id="SSF81665">
    <property type="entry name" value="Calcium ATPase, transmembrane domain M"/>
    <property type="match status" value="1"/>
</dbReference>
<evidence type="ECO:0000256" key="4">
    <source>
        <dbReference type="ARBA" id="ARBA00022723"/>
    </source>
</evidence>
<dbReference type="SUPFAM" id="SSF55008">
    <property type="entry name" value="HMA, heavy metal-associated domain"/>
    <property type="match status" value="1"/>
</dbReference>
<dbReference type="SFLD" id="SFLDS00003">
    <property type="entry name" value="Haloacid_Dehalogenase"/>
    <property type="match status" value="1"/>
</dbReference>
<keyword evidence="6 9" id="KW-1133">Transmembrane helix</keyword>
<dbReference type="InterPro" id="IPR006121">
    <property type="entry name" value="HMA_dom"/>
</dbReference>
<dbReference type="InterPro" id="IPR023299">
    <property type="entry name" value="ATPase_P-typ_cyto_dom_N"/>
</dbReference>
<evidence type="ECO:0000313" key="12">
    <source>
        <dbReference type="Proteomes" id="UP000829494"/>
    </source>
</evidence>
<dbReference type="InterPro" id="IPR017969">
    <property type="entry name" value="Heavy-metal-associated_CS"/>
</dbReference>
<dbReference type="InterPro" id="IPR018303">
    <property type="entry name" value="ATPase_P-typ_P_site"/>
</dbReference>
<dbReference type="InterPro" id="IPR023214">
    <property type="entry name" value="HAD_sf"/>
</dbReference>
<name>A0ABY3Z7T2_STRRM</name>
<dbReference type="InterPro" id="IPR036412">
    <property type="entry name" value="HAD-like_sf"/>
</dbReference>
<evidence type="ECO:0000259" key="10">
    <source>
        <dbReference type="PROSITE" id="PS50846"/>
    </source>
</evidence>
<dbReference type="Gene3D" id="3.40.50.1000">
    <property type="entry name" value="HAD superfamily/HAD-like"/>
    <property type="match status" value="1"/>
</dbReference>
<comment type="subcellular location">
    <subcellularLocation>
        <location evidence="1">Cell membrane</location>
        <topology evidence="1">Multi-pass membrane protein</topology>
    </subcellularLocation>
</comment>
<dbReference type="InterPro" id="IPR001757">
    <property type="entry name" value="P_typ_ATPase"/>
</dbReference>
<keyword evidence="7 9" id="KW-0472">Membrane</keyword>
<feature type="transmembrane region" description="Helical" evidence="9">
    <location>
        <begin position="742"/>
        <end position="762"/>
    </location>
</feature>
<dbReference type="InterPro" id="IPR023298">
    <property type="entry name" value="ATPase_P-typ_TM_dom_sf"/>
</dbReference>
<dbReference type="PROSITE" id="PS00154">
    <property type="entry name" value="ATPASE_E1_E2"/>
    <property type="match status" value="1"/>
</dbReference>
<organism evidence="11 12">
    <name type="scientific">Streptomyces rimosus subsp. rimosus</name>
    <dbReference type="NCBI Taxonomy" id="132474"/>
    <lineage>
        <taxon>Bacteria</taxon>
        <taxon>Bacillati</taxon>
        <taxon>Actinomycetota</taxon>
        <taxon>Actinomycetes</taxon>
        <taxon>Kitasatosporales</taxon>
        <taxon>Streptomycetaceae</taxon>
        <taxon>Streptomyces</taxon>
    </lineage>
</organism>
<dbReference type="SFLD" id="SFLDG00002">
    <property type="entry name" value="C1.7:_P-type_atpase_like"/>
    <property type="match status" value="1"/>
</dbReference>
<dbReference type="CDD" id="cd00371">
    <property type="entry name" value="HMA"/>
    <property type="match status" value="1"/>
</dbReference>
<evidence type="ECO:0000256" key="3">
    <source>
        <dbReference type="ARBA" id="ARBA00022692"/>
    </source>
</evidence>
<feature type="transmembrane region" description="Helical" evidence="9">
    <location>
        <begin position="187"/>
        <end position="204"/>
    </location>
</feature>
<dbReference type="Gene3D" id="2.70.150.10">
    <property type="entry name" value="Calcium-transporting ATPase, cytoplasmic transduction domain A"/>
    <property type="match status" value="1"/>
</dbReference>
<evidence type="ECO:0000256" key="9">
    <source>
        <dbReference type="SAM" id="Phobius"/>
    </source>
</evidence>
<dbReference type="Pfam" id="PF00702">
    <property type="entry name" value="Hydrolase"/>
    <property type="match status" value="1"/>
</dbReference>
<dbReference type="EMBL" id="CP094298">
    <property type="protein sequence ID" value="UNZ06079.1"/>
    <property type="molecule type" value="Genomic_DNA"/>
</dbReference>
<comment type="similarity">
    <text evidence="2">Belongs to the cation transport ATPase (P-type) (TC 3.A.3) family. Type IB subfamily.</text>
</comment>
<dbReference type="InterPro" id="IPR008250">
    <property type="entry name" value="ATPase_P-typ_transduc_dom_A_sf"/>
</dbReference>
<dbReference type="RefSeq" id="WP_003979691.1">
    <property type="nucleotide sequence ID" value="NZ_CP094298.1"/>
</dbReference>
<evidence type="ECO:0000256" key="5">
    <source>
        <dbReference type="ARBA" id="ARBA00022967"/>
    </source>
</evidence>
<keyword evidence="3 9" id="KW-0812">Transmembrane</keyword>
<dbReference type="Gene3D" id="3.40.1110.10">
    <property type="entry name" value="Calcium-transporting ATPase, cytoplasmic domain N"/>
    <property type="match status" value="1"/>
</dbReference>
<gene>
    <name evidence="11" type="primary">copA3</name>
    <name evidence="11" type="ORF">SRIMR7_28425</name>
</gene>
<dbReference type="InterPro" id="IPR044492">
    <property type="entry name" value="P_typ_ATPase_HD_dom"/>
</dbReference>
<dbReference type="PRINTS" id="PR00119">
    <property type="entry name" value="CATATPASE"/>
</dbReference>
<dbReference type="PANTHER" id="PTHR43520">
    <property type="entry name" value="ATP7, ISOFORM B"/>
    <property type="match status" value="1"/>
</dbReference>
<sequence>MSEHVTVLTVGGMTCAACVNRVEKKLGRLDGVTATVNLATGKARVQHPATLAVSDLVATVEAAGFTAQLPEPVREPAGAPVREPVGGTTAPEDRPTDADRTRLLVTALLSVPVLVLSMVPAWQFRNWQWLCFALTAPVAVWGALPFHLLAARGLRHGAATMDTLVSLGVAASFAWSAYALFLSGGTAHSYLEAAVGVPLFVLAGRRLEAGARRGTGSALRALAELVGKDVSVRVPAEGGAAGTAATVERRIPVADLQVGDRFLARPGERVATDGTVVDGSSALDLSLVTGESRPVEVGPGSAVVGGAVNAGGLLEVRAAAVGADTRLARITRLVEEAQTGKTRVQRLADTVAGVFVPAVLAVSVTVLGFWLGAGADPQAAVTAAVAVLVVACPCALGLATPTALLAATGRGAQLGILVSGPQALERLRRIDTLVLDKTGTLTTGRMSVVGVTGRTDAGAVAGRTDTGSAVDAADEAVRLSTAEAEAVRLDTAQAEAAVRAAEETVSLTPDEAVRLAAAVEHGSEHPLARAITAYGDTRRTALGDHRPLPAVRRFAATAGYGVTGEVDGRTVTVGRPGDLTELPAALADAVRTAEDAGHTAVLVTADGTPQAVVAVGDTLRPDCYRAVDHLRRLGLRPVLATGDRAATARAVAGHLGITEIHAGALPEEKAALVTTLKEQGGRVAVVGDGINDAAALAHADLGIAMGSGTDAAIGAADVTVLRDDLQAVPDAVRLARRTLGTIRANLVWAFGYNLVTVPLAAVGRLDPMIAAAAMSASSLLVVGNSLRLRAWRPGGRGTDRRTADGRKTAGRGAAGRRAFSIETSRESV</sequence>
<evidence type="ECO:0000256" key="6">
    <source>
        <dbReference type="ARBA" id="ARBA00022989"/>
    </source>
</evidence>
<evidence type="ECO:0000256" key="8">
    <source>
        <dbReference type="SAM" id="MobiDB-lite"/>
    </source>
</evidence>
<feature type="transmembrane region" description="Helical" evidence="9">
    <location>
        <begin position="163"/>
        <end position="181"/>
    </location>
</feature>
<dbReference type="NCBIfam" id="TIGR01494">
    <property type="entry name" value="ATPase_P-type"/>
    <property type="match status" value="2"/>
</dbReference>
<evidence type="ECO:0000313" key="11">
    <source>
        <dbReference type="EMBL" id="UNZ06079.1"/>
    </source>
</evidence>
<feature type="transmembrane region" description="Helical" evidence="9">
    <location>
        <begin position="103"/>
        <end position="121"/>
    </location>
</feature>
<evidence type="ECO:0000256" key="7">
    <source>
        <dbReference type="ARBA" id="ARBA00023136"/>
    </source>
</evidence>
<reference evidence="11 12" key="1">
    <citation type="submission" date="2022-03" db="EMBL/GenBank/DDBJ databases">
        <title>Complete genome of Streptomyces rimosus ssp. rimosus R7 (=ATCC 10970).</title>
        <authorList>
            <person name="Beganovic S."/>
            <person name="Ruckert C."/>
            <person name="Busche T."/>
            <person name="Kalinowski J."/>
            <person name="Wittmann C."/>
        </authorList>
    </citation>
    <scope>NUCLEOTIDE SEQUENCE [LARGE SCALE GENOMIC DNA]</scope>
    <source>
        <strain evidence="11 12">R7</strain>
    </source>
</reference>
<feature type="transmembrane region" description="Helical" evidence="9">
    <location>
        <begin position="379"/>
        <end position="407"/>
    </location>
</feature>
<dbReference type="Gene3D" id="3.30.70.100">
    <property type="match status" value="1"/>
</dbReference>
<dbReference type="PROSITE" id="PS01047">
    <property type="entry name" value="HMA_1"/>
    <property type="match status" value="1"/>
</dbReference>
<evidence type="ECO:0000256" key="2">
    <source>
        <dbReference type="ARBA" id="ARBA00006024"/>
    </source>
</evidence>
<dbReference type="SUPFAM" id="SSF81653">
    <property type="entry name" value="Calcium ATPase, transduction domain A"/>
    <property type="match status" value="1"/>
</dbReference>
<dbReference type="SUPFAM" id="SSF56784">
    <property type="entry name" value="HAD-like"/>
    <property type="match status" value="1"/>
</dbReference>
<feature type="region of interest" description="Disordered" evidence="8">
    <location>
        <begin position="69"/>
        <end position="96"/>
    </location>
</feature>
<dbReference type="SFLD" id="SFLDF00027">
    <property type="entry name" value="p-type_atpase"/>
    <property type="match status" value="1"/>
</dbReference>
<dbReference type="PROSITE" id="PS01229">
    <property type="entry name" value="COF_2"/>
    <property type="match status" value="1"/>
</dbReference>
<feature type="transmembrane region" description="Helical" evidence="9">
    <location>
        <begin position="351"/>
        <end position="373"/>
    </location>
</feature>
<feature type="transmembrane region" description="Helical" evidence="9">
    <location>
        <begin position="127"/>
        <end position="151"/>
    </location>
</feature>